<dbReference type="Pfam" id="PF19692">
    <property type="entry name" value="DUF6193"/>
    <property type="match status" value="1"/>
</dbReference>
<accession>A0AAU8K6M2</accession>
<dbReference type="InterPro" id="IPR045682">
    <property type="entry name" value="DUF6193"/>
</dbReference>
<dbReference type="EMBL" id="CP159872">
    <property type="protein sequence ID" value="XCM83674.1"/>
    <property type="molecule type" value="Genomic_DNA"/>
</dbReference>
<organism evidence="1">
    <name type="scientific">Kitasatospora camelliae</name>
    <dbReference type="NCBI Taxonomy" id="3156397"/>
    <lineage>
        <taxon>Bacteria</taxon>
        <taxon>Bacillati</taxon>
        <taxon>Actinomycetota</taxon>
        <taxon>Actinomycetes</taxon>
        <taxon>Kitasatosporales</taxon>
        <taxon>Streptomycetaceae</taxon>
        <taxon>Kitasatospora</taxon>
    </lineage>
</organism>
<proteinExistence type="predicted"/>
<reference evidence="1" key="1">
    <citation type="submission" date="2024-06" db="EMBL/GenBank/DDBJ databases">
        <title>The genome sequences of Kitasatospora sp. strain HUAS MG31.</title>
        <authorList>
            <person name="Mo P."/>
        </authorList>
    </citation>
    <scope>NUCLEOTIDE SEQUENCE</scope>
    <source>
        <strain evidence="1">HUAS MG31</strain>
    </source>
</reference>
<protein>
    <submittedName>
        <fullName evidence="1">DUF6193 family natural product biosynthesis protein</fullName>
    </submittedName>
</protein>
<dbReference type="AlphaFoldDB" id="A0AAU8K6M2"/>
<gene>
    <name evidence="1" type="ORF">ABWK59_34460</name>
</gene>
<dbReference type="KEGG" id="kcm:ABWK59_34460"/>
<name>A0AAU8K6M2_9ACTN</name>
<dbReference type="RefSeq" id="WP_354644611.1">
    <property type="nucleotide sequence ID" value="NZ_CP159872.1"/>
</dbReference>
<evidence type="ECO:0000313" key="1">
    <source>
        <dbReference type="EMBL" id="XCM83674.1"/>
    </source>
</evidence>
<sequence length="260" mass="28331">MSFGAGAGERQWVNGVLGEVLRRTAEGLGVVLPEPDSEISAIATYGDEGLGRRVTVYPPYEQTEGSRLLSVYSPGEQCGGFWMRLQSQGVTMAGGWIAEPVEVVRATAAWISGAGLIETKAQAPCVEFRPWALAHEQEPFGAVELVWHVKLDRFHTSCWGRTPRTNALLVAAYAQPALRRLTPITSHFNVWFSTRIEPSEKRQVGYGLSEGQVGFGLFPHDERLYGVRRRGGELVARTETPEEAVALVVAALPEGLGLVS</sequence>